<comment type="caution">
    <text evidence="3">The sequence shown here is derived from an EMBL/GenBank/DDBJ whole genome shotgun (WGS) entry which is preliminary data.</text>
</comment>
<dbReference type="InterPro" id="IPR027417">
    <property type="entry name" value="P-loop_NTPase"/>
</dbReference>
<dbReference type="SUPFAM" id="SSF52540">
    <property type="entry name" value="P-loop containing nucleoside triphosphate hydrolases"/>
    <property type="match status" value="1"/>
</dbReference>
<dbReference type="GO" id="GO:0016887">
    <property type="term" value="F:ATP hydrolysis activity"/>
    <property type="evidence" value="ECO:0007669"/>
    <property type="project" value="InterPro"/>
</dbReference>
<proteinExistence type="inferred from homology"/>
<dbReference type="RefSeq" id="WP_099390998.1">
    <property type="nucleotide sequence ID" value="NZ_PDYF01000002.1"/>
</dbReference>
<name>A0A2G3DZS1_9FIRM</name>
<dbReference type="Gene3D" id="3.40.50.300">
    <property type="entry name" value="P-loop containing nucleotide triphosphate hydrolases"/>
    <property type="match status" value="1"/>
</dbReference>
<dbReference type="EMBL" id="PDYF01000002">
    <property type="protein sequence ID" value="PHU36528.1"/>
    <property type="molecule type" value="Genomic_DNA"/>
</dbReference>
<organism evidence="3 4">
    <name type="scientific">Pseudobutyrivibrio ruminis</name>
    <dbReference type="NCBI Taxonomy" id="46206"/>
    <lineage>
        <taxon>Bacteria</taxon>
        <taxon>Bacillati</taxon>
        <taxon>Bacillota</taxon>
        <taxon>Clostridia</taxon>
        <taxon>Lachnospirales</taxon>
        <taxon>Lachnospiraceae</taxon>
        <taxon>Pseudobutyrivibrio</taxon>
    </lineage>
</organism>
<reference evidence="3 4" key="1">
    <citation type="submission" date="2017-10" db="EMBL/GenBank/DDBJ databases">
        <title>Resolving the taxonomy of Roseburia spp., Eubacterium rectale and Agathobacter spp. through phylogenomic analysis.</title>
        <authorList>
            <person name="Sheridan P.O."/>
            <person name="Walker A.W."/>
            <person name="Duncan S.H."/>
            <person name="Scott K.P."/>
            <person name="Toole P.W.O."/>
            <person name="Luis P."/>
            <person name="Flint H.J."/>
        </authorList>
    </citation>
    <scope>NUCLEOTIDE SEQUENCE [LARGE SCALE GENOMIC DNA]</scope>
    <source>
        <strain evidence="3 4">JK626</strain>
    </source>
</reference>
<gene>
    <name evidence="3" type="ORF">CSX01_00200</name>
</gene>
<dbReference type="AlphaFoldDB" id="A0A2G3DZS1"/>
<sequence length="416" mass="46958">MNRETELRTLALTLVEEFYENQGQGVLNNLNKRTYGNLSSDKDKVLQSIRESLSDFQDENGNEMTEEDKDKVLSFVNKEIWGYGLIDELIHDKTISDIKIHDANHIRIKREGKRESSTITFPSEESYERFVTRLLERNKVNLGTANAIQTFTDADQDDFILRLAVISGLLIVGGSPCVVIRKIPKDKYSLKELDEMGMFSEQVAKSMSEEEITDFYISEDKSEFDILLHRMIRGRGILFTGKGASGKTTLMNACLEKIPETDSVMICQENAELFDLNHPDLIAAHVMVNGGDSKVSYNLGDLTRVALLVDLDRVIVGEVKEGSEAAGLSKASMTGHKCWTSVHGESCEMAVEKMADYISQATGYGNREALKQLLGFEYVVHLRNFRVDEIVRIMDFDHEKGKLVLEKVYPFTKEAV</sequence>
<dbReference type="Gene3D" id="3.30.450.380">
    <property type="match status" value="1"/>
</dbReference>
<dbReference type="InterPro" id="IPR001482">
    <property type="entry name" value="T2SS/T4SS_dom"/>
</dbReference>
<dbReference type="PANTHER" id="PTHR30486">
    <property type="entry name" value="TWITCHING MOTILITY PROTEIN PILT"/>
    <property type="match status" value="1"/>
</dbReference>
<comment type="similarity">
    <text evidence="1">Belongs to the GSP E family.</text>
</comment>
<dbReference type="Proteomes" id="UP000225889">
    <property type="component" value="Unassembled WGS sequence"/>
</dbReference>
<protein>
    <recommendedName>
        <fullName evidence="2">Bacterial type II secretion system protein E domain-containing protein</fullName>
    </recommendedName>
</protein>
<dbReference type="PANTHER" id="PTHR30486:SF6">
    <property type="entry name" value="TYPE IV PILUS RETRACTATION ATPASE PILT"/>
    <property type="match status" value="1"/>
</dbReference>
<feature type="domain" description="Bacterial type II secretion system protein E" evidence="2">
    <location>
        <begin position="86"/>
        <end position="357"/>
    </location>
</feature>
<accession>A0A2G3DZS1</accession>
<reference evidence="3 4" key="2">
    <citation type="submission" date="2017-10" db="EMBL/GenBank/DDBJ databases">
        <authorList>
            <person name="Banno H."/>
            <person name="Chua N.-H."/>
        </authorList>
    </citation>
    <scope>NUCLEOTIDE SEQUENCE [LARGE SCALE GENOMIC DNA]</scope>
    <source>
        <strain evidence="3 4">JK626</strain>
    </source>
</reference>
<evidence type="ECO:0000259" key="2">
    <source>
        <dbReference type="Pfam" id="PF00437"/>
    </source>
</evidence>
<evidence type="ECO:0000256" key="1">
    <source>
        <dbReference type="ARBA" id="ARBA00006611"/>
    </source>
</evidence>
<evidence type="ECO:0000313" key="3">
    <source>
        <dbReference type="EMBL" id="PHU36528.1"/>
    </source>
</evidence>
<dbReference type="Pfam" id="PF00437">
    <property type="entry name" value="T2SSE"/>
    <property type="match status" value="1"/>
</dbReference>
<evidence type="ECO:0000313" key="4">
    <source>
        <dbReference type="Proteomes" id="UP000225889"/>
    </source>
</evidence>
<dbReference type="InterPro" id="IPR050921">
    <property type="entry name" value="T4SS_GSP_E_ATPase"/>
</dbReference>